<dbReference type="Gene3D" id="3.40.50.300">
    <property type="entry name" value="P-loop containing nucleotide triphosphate hydrolases"/>
    <property type="match status" value="1"/>
</dbReference>
<accession>A0A075WTY2</accession>
<proteinExistence type="inferred from homology"/>
<dbReference type="HOGENOM" id="CLU_000604_1_2_0"/>
<sequence length="243" mass="27918">MSQVLKTVSLSKIFGSKRVLEKVSFELKRGDILGIIGPNGAGKTTLLYLLLDIVLPTSGQVFYFGKDFKKHKTEILIKLGFASQYLNLPYSLTVEENLKVFGHFYEVSSLNKRIDELLELFKLYHKKKVLTRYLSSGEMMRLNLVRAFLHRPEIVFLDEPTAGLDPEYVKYISQILKEEVISRKITIVLTSHQLGELERIANKILLLKQGKVVGFGELKDLFEAFQVKSLEELYFKVFDETSF</sequence>
<evidence type="ECO:0000256" key="4">
    <source>
        <dbReference type="ARBA" id="ARBA00022741"/>
    </source>
</evidence>
<evidence type="ECO:0000256" key="2">
    <source>
        <dbReference type="ARBA" id="ARBA00022448"/>
    </source>
</evidence>
<dbReference type="RefSeq" id="WP_038062035.1">
    <property type="nucleotide sequence ID" value="NZ_CP008796.1"/>
</dbReference>
<dbReference type="GO" id="GO:0016887">
    <property type="term" value="F:ATP hydrolysis activity"/>
    <property type="evidence" value="ECO:0007669"/>
    <property type="project" value="InterPro"/>
</dbReference>
<dbReference type="Pfam" id="PF00005">
    <property type="entry name" value="ABC_tran"/>
    <property type="match status" value="1"/>
</dbReference>
<dbReference type="GO" id="GO:0005524">
    <property type="term" value="F:ATP binding"/>
    <property type="evidence" value="ECO:0007669"/>
    <property type="project" value="UniProtKB-KW"/>
</dbReference>
<keyword evidence="3" id="KW-0536">Nodulation</keyword>
<evidence type="ECO:0000259" key="6">
    <source>
        <dbReference type="PROSITE" id="PS50893"/>
    </source>
</evidence>
<protein>
    <submittedName>
        <fullName evidence="7">ABC transporter ATP-binding protein</fullName>
    </submittedName>
</protein>
<evidence type="ECO:0000256" key="5">
    <source>
        <dbReference type="ARBA" id="ARBA00022840"/>
    </source>
</evidence>
<keyword evidence="2" id="KW-0813">Transport</keyword>
<keyword evidence="5 7" id="KW-0067">ATP-binding</keyword>
<comment type="similarity">
    <text evidence="1">Belongs to the ABC transporter superfamily.</text>
</comment>
<evidence type="ECO:0000256" key="1">
    <source>
        <dbReference type="ARBA" id="ARBA00005417"/>
    </source>
</evidence>
<dbReference type="OrthoDB" id="9809450at2"/>
<dbReference type="PANTHER" id="PTHR42711">
    <property type="entry name" value="ABC TRANSPORTER ATP-BINDING PROTEIN"/>
    <property type="match status" value="1"/>
</dbReference>
<dbReference type="SMART" id="SM00382">
    <property type="entry name" value="AAA"/>
    <property type="match status" value="1"/>
</dbReference>
<gene>
    <name evidence="7" type="ORF">HL41_03050</name>
</gene>
<dbReference type="InterPro" id="IPR027417">
    <property type="entry name" value="P-loop_NTPase"/>
</dbReference>
<dbReference type="STRING" id="289377.HL41_03050"/>
<dbReference type="InterPro" id="IPR003439">
    <property type="entry name" value="ABC_transporter-like_ATP-bd"/>
</dbReference>
<evidence type="ECO:0000313" key="7">
    <source>
        <dbReference type="EMBL" id="AIH03848.1"/>
    </source>
</evidence>
<keyword evidence="8" id="KW-1185">Reference proteome</keyword>
<dbReference type="InterPro" id="IPR003593">
    <property type="entry name" value="AAA+_ATPase"/>
</dbReference>
<organism evidence="7 8">
    <name type="scientific">Thermodesulfobacterium commune DSM 2178</name>
    <dbReference type="NCBI Taxonomy" id="289377"/>
    <lineage>
        <taxon>Bacteria</taxon>
        <taxon>Pseudomonadati</taxon>
        <taxon>Thermodesulfobacteriota</taxon>
        <taxon>Thermodesulfobacteria</taxon>
        <taxon>Thermodesulfobacteriales</taxon>
        <taxon>Thermodesulfobacteriaceae</taxon>
        <taxon>Thermodesulfobacterium</taxon>
    </lineage>
</organism>
<name>A0A075WTY2_9BACT</name>
<dbReference type="Proteomes" id="UP000028481">
    <property type="component" value="Chromosome"/>
</dbReference>
<dbReference type="AlphaFoldDB" id="A0A075WTY2"/>
<evidence type="ECO:0000256" key="3">
    <source>
        <dbReference type="ARBA" id="ARBA00022458"/>
    </source>
</evidence>
<dbReference type="InterPro" id="IPR017871">
    <property type="entry name" value="ABC_transporter-like_CS"/>
</dbReference>
<dbReference type="PaxDb" id="289377-HL41_03050"/>
<dbReference type="KEGG" id="tcm:HL41_03050"/>
<feature type="domain" description="ABC transporter" evidence="6">
    <location>
        <begin position="5"/>
        <end position="234"/>
    </location>
</feature>
<dbReference type="PROSITE" id="PS00211">
    <property type="entry name" value="ABC_TRANSPORTER_1"/>
    <property type="match status" value="1"/>
</dbReference>
<dbReference type="eggNOG" id="COG1131">
    <property type="taxonomic scope" value="Bacteria"/>
</dbReference>
<evidence type="ECO:0000313" key="8">
    <source>
        <dbReference type="Proteomes" id="UP000028481"/>
    </source>
</evidence>
<dbReference type="PROSITE" id="PS50893">
    <property type="entry name" value="ABC_TRANSPORTER_2"/>
    <property type="match status" value="1"/>
</dbReference>
<dbReference type="PANTHER" id="PTHR42711:SF5">
    <property type="entry name" value="ABC TRANSPORTER ATP-BINDING PROTEIN NATA"/>
    <property type="match status" value="1"/>
</dbReference>
<dbReference type="EMBL" id="CP008796">
    <property type="protein sequence ID" value="AIH03848.1"/>
    <property type="molecule type" value="Genomic_DNA"/>
</dbReference>
<dbReference type="SUPFAM" id="SSF52540">
    <property type="entry name" value="P-loop containing nucleoside triphosphate hydrolases"/>
    <property type="match status" value="1"/>
</dbReference>
<dbReference type="InterPro" id="IPR050763">
    <property type="entry name" value="ABC_transporter_ATP-binding"/>
</dbReference>
<keyword evidence="4" id="KW-0547">Nucleotide-binding</keyword>
<dbReference type="CDD" id="cd03230">
    <property type="entry name" value="ABC_DR_subfamily_A"/>
    <property type="match status" value="1"/>
</dbReference>
<reference evidence="7 8" key="1">
    <citation type="journal article" date="2015" name="Genome Announc.">
        <title>Genome Sequence of a Sulfate-Reducing Thermophilic Bacterium, Thermodesulfobacterium commune DSM 2178T (Phylum Thermodesulfobacteria).</title>
        <authorList>
            <person name="Bhatnagar S."/>
            <person name="Badger J.H."/>
            <person name="Madupu R."/>
            <person name="Khouri H.M."/>
            <person name="O'Connor E.M."/>
            <person name="Robb F.T."/>
            <person name="Ward N.L."/>
            <person name="Eisen J.A."/>
        </authorList>
    </citation>
    <scope>NUCLEOTIDE SEQUENCE [LARGE SCALE GENOMIC DNA]</scope>
    <source>
        <strain evidence="7 8">DSM 2178</strain>
    </source>
</reference>